<dbReference type="Pfam" id="PF11752">
    <property type="entry name" value="DUF3309"/>
    <property type="match status" value="1"/>
</dbReference>
<keyword evidence="1" id="KW-1133">Transmembrane helix</keyword>
<evidence type="ECO:0000313" key="2">
    <source>
        <dbReference type="EMBL" id="MBB5066713.1"/>
    </source>
</evidence>
<name>A0A7W7ZV67_9BACT</name>
<feature type="transmembrane region" description="Helical" evidence="1">
    <location>
        <begin position="28"/>
        <end position="47"/>
    </location>
</feature>
<dbReference type="EMBL" id="JACHIO010000033">
    <property type="protein sequence ID" value="MBB5066713.1"/>
    <property type="molecule type" value="Genomic_DNA"/>
</dbReference>
<accession>A0A7W7ZV67</accession>
<dbReference type="InterPro" id="IPR021738">
    <property type="entry name" value="DUF3309"/>
</dbReference>
<dbReference type="Proteomes" id="UP000584867">
    <property type="component" value="Unassembled WGS sequence"/>
</dbReference>
<gene>
    <name evidence="2" type="ORF">HDF15_005097</name>
</gene>
<keyword evidence="1" id="KW-0472">Membrane</keyword>
<evidence type="ECO:0008006" key="4">
    <source>
        <dbReference type="Google" id="ProtNLM"/>
    </source>
</evidence>
<keyword evidence="1" id="KW-0812">Transmembrane</keyword>
<protein>
    <recommendedName>
        <fullName evidence="4">DUF3309 domain-containing protein</fullName>
    </recommendedName>
</protein>
<proteinExistence type="predicted"/>
<reference evidence="2 3" key="1">
    <citation type="submission" date="2020-08" db="EMBL/GenBank/DDBJ databases">
        <title>Genomic Encyclopedia of Type Strains, Phase IV (KMG-V): Genome sequencing to study the core and pangenomes of soil and plant-associated prokaryotes.</title>
        <authorList>
            <person name="Whitman W."/>
        </authorList>
    </citation>
    <scope>NUCLEOTIDE SEQUENCE [LARGE SCALE GENOMIC DNA]</scope>
    <source>
        <strain evidence="2 3">X5P3</strain>
    </source>
</reference>
<evidence type="ECO:0000256" key="1">
    <source>
        <dbReference type="SAM" id="Phobius"/>
    </source>
</evidence>
<organism evidence="2 3">
    <name type="scientific">Granulicella mallensis</name>
    <dbReference type="NCBI Taxonomy" id="940614"/>
    <lineage>
        <taxon>Bacteria</taxon>
        <taxon>Pseudomonadati</taxon>
        <taxon>Acidobacteriota</taxon>
        <taxon>Terriglobia</taxon>
        <taxon>Terriglobales</taxon>
        <taxon>Acidobacteriaceae</taxon>
        <taxon>Granulicella</taxon>
    </lineage>
</organism>
<comment type="caution">
    <text evidence="2">The sequence shown here is derived from an EMBL/GenBank/DDBJ whole genome shotgun (WGS) entry which is preliminary data.</text>
</comment>
<dbReference type="AlphaFoldDB" id="A0A7W7ZV67"/>
<sequence>METIVVVILALLLLGSFPVYPYSRNWGYRGSGTLGTILLIVIILWLMKWF</sequence>
<dbReference type="RefSeq" id="WP_184260753.1">
    <property type="nucleotide sequence ID" value="NZ_JACHIO010000033.1"/>
</dbReference>
<evidence type="ECO:0000313" key="3">
    <source>
        <dbReference type="Proteomes" id="UP000584867"/>
    </source>
</evidence>